<dbReference type="GO" id="GO:0016757">
    <property type="term" value="F:glycosyltransferase activity"/>
    <property type="evidence" value="ECO:0007669"/>
    <property type="project" value="InterPro"/>
</dbReference>
<accession>A0A939GCE2</accession>
<dbReference type="CDD" id="cd03801">
    <property type="entry name" value="GT4_PimA-like"/>
    <property type="match status" value="1"/>
</dbReference>
<dbReference type="EMBL" id="JAFMYV010000001">
    <property type="protein sequence ID" value="MBO0934970.1"/>
    <property type="molecule type" value="Genomic_DNA"/>
</dbReference>
<evidence type="ECO:0000259" key="1">
    <source>
        <dbReference type="Pfam" id="PF00534"/>
    </source>
</evidence>
<proteinExistence type="predicted"/>
<dbReference type="Pfam" id="PF00534">
    <property type="entry name" value="Glycos_transf_1"/>
    <property type="match status" value="1"/>
</dbReference>
<comment type="caution">
    <text evidence="2">The sequence shown here is derived from an EMBL/GenBank/DDBJ whole genome shotgun (WGS) entry which is preliminary data.</text>
</comment>
<dbReference type="PANTHER" id="PTHR45947">
    <property type="entry name" value="SULFOQUINOVOSYL TRANSFERASE SQD2"/>
    <property type="match status" value="1"/>
</dbReference>
<name>A0A939GCE2_9BACT</name>
<dbReference type="RefSeq" id="WP_207362546.1">
    <property type="nucleotide sequence ID" value="NZ_JAFMYV010000001.1"/>
</dbReference>
<dbReference type="Gene3D" id="3.40.50.2000">
    <property type="entry name" value="Glycogen Phosphorylase B"/>
    <property type="match status" value="2"/>
</dbReference>
<dbReference type="Proteomes" id="UP000664034">
    <property type="component" value="Unassembled WGS sequence"/>
</dbReference>
<organism evidence="2 3">
    <name type="scientific">Fibrella rubiginis</name>
    <dbReference type="NCBI Taxonomy" id="2817060"/>
    <lineage>
        <taxon>Bacteria</taxon>
        <taxon>Pseudomonadati</taxon>
        <taxon>Bacteroidota</taxon>
        <taxon>Cytophagia</taxon>
        <taxon>Cytophagales</taxon>
        <taxon>Spirosomataceae</taxon>
        <taxon>Fibrella</taxon>
    </lineage>
</organism>
<dbReference type="AlphaFoldDB" id="A0A939GCE2"/>
<evidence type="ECO:0000313" key="2">
    <source>
        <dbReference type="EMBL" id="MBO0934970.1"/>
    </source>
</evidence>
<dbReference type="PANTHER" id="PTHR45947:SF3">
    <property type="entry name" value="SULFOQUINOVOSYL TRANSFERASE SQD2"/>
    <property type="match status" value="1"/>
</dbReference>
<dbReference type="InterPro" id="IPR001296">
    <property type="entry name" value="Glyco_trans_1"/>
</dbReference>
<keyword evidence="3" id="KW-1185">Reference proteome</keyword>
<dbReference type="SUPFAM" id="SSF53756">
    <property type="entry name" value="UDP-Glycosyltransferase/glycogen phosphorylase"/>
    <property type="match status" value="1"/>
</dbReference>
<reference evidence="2" key="1">
    <citation type="submission" date="2021-03" db="EMBL/GenBank/DDBJ databases">
        <title>Fibrella sp. HMF5335 genome sequencing and assembly.</title>
        <authorList>
            <person name="Kang H."/>
            <person name="Kim H."/>
            <person name="Bae S."/>
            <person name="Joh K."/>
        </authorList>
    </citation>
    <scope>NUCLEOTIDE SEQUENCE</scope>
    <source>
        <strain evidence="2">HMF5335</strain>
    </source>
</reference>
<protein>
    <submittedName>
        <fullName evidence="2">Glycosyltransferase family 4 protein</fullName>
    </submittedName>
</protein>
<sequence length="398" mass="44749">MIKTAIHLLIVNTHPIQYFAPLYRELAADTAFDVTVLYCSRHGLSGEVDRQFGTAVQWDIPLLDGYTHAFLSNQSPRPSIHGFWGLFNLSVIRWLWQAPKGVVIINGWASATCWLTILFGRLFGHTVCMRADSSNVVEQQKSPHRIQLRRWVLERGLFPMINYFLYIGQQNRAFYQFFGVAQKKLIHGPFSVDNSRFQQQYQLLKPQRMALREAFGLSPDHFVIVFSGKYLPNKRPLDLLKAVHQLQRPNVAVVLVGEGSARNELAAFVQAHHMDHVLLTGFVNQSVIGQYYAVADAYAMCSTIETWGLSTNEAMNFGLPVVLSDTIGCVADLVQEGVNGYTYPCGDVGQLADRLARLMDMPPCQRQAMGQASLTLINQYGYAKTVDSLKAALHPTRL</sequence>
<feature type="domain" description="Glycosyl transferase family 1" evidence="1">
    <location>
        <begin position="211"/>
        <end position="371"/>
    </location>
</feature>
<evidence type="ECO:0000313" key="3">
    <source>
        <dbReference type="Proteomes" id="UP000664034"/>
    </source>
</evidence>
<dbReference type="InterPro" id="IPR050194">
    <property type="entry name" value="Glycosyltransferase_grp1"/>
</dbReference>
<gene>
    <name evidence="2" type="ORF">J2I47_00280</name>
</gene>